<dbReference type="AlphaFoldDB" id="A0AAD4IQT2"/>
<dbReference type="Pfam" id="PF04434">
    <property type="entry name" value="SWIM"/>
    <property type="match status" value="1"/>
</dbReference>
<dbReference type="Pfam" id="PF10551">
    <property type="entry name" value="MULE"/>
    <property type="match status" value="1"/>
</dbReference>
<evidence type="ECO:0000313" key="3">
    <source>
        <dbReference type="EMBL" id="KAH6757049.1"/>
    </source>
</evidence>
<keyword evidence="1" id="KW-0479">Metal-binding</keyword>
<evidence type="ECO:0000313" key="4">
    <source>
        <dbReference type="Proteomes" id="UP001190926"/>
    </source>
</evidence>
<organism evidence="3 4">
    <name type="scientific">Perilla frutescens var. hirtella</name>
    <name type="common">Perilla citriodora</name>
    <name type="synonym">Perilla setoyensis</name>
    <dbReference type="NCBI Taxonomy" id="608512"/>
    <lineage>
        <taxon>Eukaryota</taxon>
        <taxon>Viridiplantae</taxon>
        <taxon>Streptophyta</taxon>
        <taxon>Embryophyta</taxon>
        <taxon>Tracheophyta</taxon>
        <taxon>Spermatophyta</taxon>
        <taxon>Magnoliopsida</taxon>
        <taxon>eudicotyledons</taxon>
        <taxon>Gunneridae</taxon>
        <taxon>Pentapetalae</taxon>
        <taxon>asterids</taxon>
        <taxon>lamiids</taxon>
        <taxon>Lamiales</taxon>
        <taxon>Lamiaceae</taxon>
        <taxon>Nepetoideae</taxon>
        <taxon>Elsholtzieae</taxon>
        <taxon>Perilla</taxon>
    </lineage>
</organism>
<dbReference type="GO" id="GO:0008270">
    <property type="term" value="F:zinc ion binding"/>
    <property type="evidence" value="ECO:0007669"/>
    <property type="project" value="UniProtKB-KW"/>
</dbReference>
<dbReference type="InterPro" id="IPR018289">
    <property type="entry name" value="MULE_transposase_dom"/>
</dbReference>
<keyword evidence="1" id="KW-0863">Zinc-finger</keyword>
<gene>
    <name evidence="3" type="ORF">C2S53_018743</name>
</gene>
<reference evidence="3 4" key="1">
    <citation type="journal article" date="2021" name="Nat. Commun.">
        <title>Incipient diploidization of the medicinal plant Perilla within 10,000 years.</title>
        <authorList>
            <person name="Zhang Y."/>
            <person name="Shen Q."/>
            <person name="Leng L."/>
            <person name="Zhang D."/>
            <person name="Chen S."/>
            <person name="Shi Y."/>
            <person name="Ning Z."/>
            <person name="Chen S."/>
        </authorList>
    </citation>
    <scope>NUCLEOTIDE SEQUENCE [LARGE SCALE GENOMIC DNA]</scope>
    <source>
        <strain evidence="4">cv. PC099</strain>
    </source>
</reference>
<dbReference type="PROSITE" id="PS50966">
    <property type="entry name" value="ZF_SWIM"/>
    <property type="match status" value="1"/>
</dbReference>
<protein>
    <recommendedName>
        <fullName evidence="2">SWIM-type domain-containing protein</fullName>
    </recommendedName>
</protein>
<dbReference type="Proteomes" id="UP001190926">
    <property type="component" value="Unassembled WGS sequence"/>
</dbReference>
<dbReference type="InterPro" id="IPR007527">
    <property type="entry name" value="Znf_SWIM"/>
</dbReference>
<proteinExistence type="predicted"/>
<keyword evidence="4" id="KW-1185">Reference proteome</keyword>
<dbReference type="PANTHER" id="PTHR47718">
    <property type="entry name" value="OS01G0519700 PROTEIN"/>
    <property type="match status" value="1"/>
</dbReference>
<dbReference type="PANTHER" id="PTHR47718:SF18">
    <property type="entry name" value="PROTEIN FAR1-RELATED SEQUENCE 5-LIKE"/>
    <property type="match status" value="1"/>
</dbReference>
<name>A0AAD4IQT2_PERFH</name>
<evidence type="ECO:0000256" key="1">
    <source>
        <dbReference type="PROSITE-ProRule" id="PRU00325"/>
    </source>
</evidence>
<keyword evidence="1" id="KW-0862">Zinc</keyword>
<sequence length="455" mass="52512">MARLILKLCGQDEYVVSGFLEGHTHPLVTEEFKKYLKVNRKLGFVHYNFILDCARANIGPMSSFRICKEVVGGYSNAGATDKDDNLTSIFWADPTARRNYSIFGDVSIDCTYKTNRYEMIFAPFTGKDNHGKIVTFGAVLLSGENHESYEWVFEKFIECMRRHPSMIITDQDPAMKIAVQCILHDTRHRLCMWHIMLKVPERLLTHLKNDESFKKIFNALVWSDLIEPDVFDAKWDAILIVYGLADESWFRSMFAIRILGAIFGHGFPTHPMSVIYRTTSISESMNSFFNNYLNYGANLVEFMMYFDSAMDTQRNAYDLQNSIDHSTLPKTSTPWKFEHHAATIYTTKLFVKVQEEIERACYHCNVVRIEPGDSCITYGVEDGSDQTFTVSYDKVEDTAVCSCKKFVRKGLLCCHIFVLFNQFKWDEIPKKYVVSRWTRAAHLNPLDGIEDPLLE</sequence>
<comment type="caution">
    <text evidence="3">The sequence shown here is derived from an EMBL/GenBank/DDBJ whole genome shotgun (WGS) entry which is preliminary data.</text>
</comment>
<dbReference type="EMBL" id="SDAM02029498">
    <property type="protein sequence ID" value="KAH6757049.1"/>
    <property type="molecule type" value="Genomic_DNA"/>
</dbReference>
<accession>A0AAD4IQT2</accession>
<feature type="domain" description="SWIM-type" evidence="2">
    <location>
        <begin position="388"/>
        <end position="424"/>
    </location>
</feature>
<evidence type="ECO:0000259" key="2">
    <source>
        <dbReference type="PROSITE" id="PS50966"/>
    </source>
</evidence>